<keyword evidence="2 4" id="KW-0863">Zinc-finger</keyword>
<dbReference type="Proteomes" id="UP000619265">
    <property type="component" value="Unassembled WGS sequence"/>
</dbReference>
<evidence type="ECO:0000256" key="1">
    <source>
        <dbReference type="ARBA" id="ARBA00022723"/>
    </source>
</evidence>
<gene>
    <name evidence="7" type="ORF">F2P56_018578</name>
</gene>
<dbReference type="PANTHER" id="PTHR33248">
    <property type="entry name" value="ZINC ION-BINDING PROTEIN"/>
    <property type="match status" value="1"/>
</dbReference>
<comment type="caution">
    <text evidence="7">The sequence shown here is derived from an EMBL/GenBank/DDBJ whole genome shotgun (WGS) entry which is preliminary data.</text>
</comment>
<evidence type="ECO:0000256" key="2">
    <source>
        <dbReference type="ARBA" id="ARBA00022771"/>
    </source>
</evidence>
<evidence type="ECO:0000256" key="3">
    <source>
        <dbReference type="ARBA" id="ARBA00022833"/>
    </source>
</evidence>
<dbReference type="Gramene" id="Jr08_13150_p1">
    <property type="protein sequence ID" value="cds.Jr08_13150_p1"/>
    <property type="gene ID" value="Jr08_13150"/>
</dbReference>
<keyword evidence="1" id="KW-0479">Metal-binding</keyword>
<keyword evidence="5" id="KW-0812">Transmembrane</keyword>
<keyword evidence="5" id="KW-1133">Transmembrane helix</keyword>
<dbReference type="Pfam" id="PF06839">
    <property type="entry name" value="Zn_ribbon_GRF"/>
    <property type="match status" value="1"/>
</dbReference>
<organism evidence="7 8">
    <name type="scientific">Juglans regia</name>
    <name type="common">English walnut</name>
    <dbReference type="NCBI Taxonomy" id="51240"/>
    <lineage>
        <taxon>Eukaryota</taxon>
        <taxon>Viridiplantae</taxon>
        <taxon>Streptophyta</taxon>
        <taxon>Embryophyta</taxon>
        <taxon>Tracheophyta</taxon>
        <taxon>Spermatophyta</taxon>
        <taxon>Magnoliopsida</taxon>
        <taxon>eudicotyledons</taxon>
        <taxon>Gunneridae</taxon>
        <taxon>Pentapetalae</taxon>
        <taxon>rosids</taxon>
        <taxon>fabids</taxon>
        <taxon>Fagales</taxon>
        <taxon>Juglandaceae</taxon>
        <taxon>Juglans</taxon>
    </lineage>
</organism>
<feature type="domain" description="GRF-type" evidence="6">
    <location>
        <begin position="20"/>
        <end position="63"/>
    </location>
</feature>
<evidence type="ECO:0000259" key="6">
    <source>
        <dbReference type="PROSITE" id="PS51999"/>
    </source>
</evidence>
<name>A0A833UGP3_JUGRE</name>
<proteinExistence type="predicted"/>
<keyword evidence="3" id="KW-0862">Zinc</keyword>
<evidence type="ECO:0000313" key="7">
    <source>
        <dbReference type="EMBL" id="KAF5462587.1"/>
    </source>
</evidence>
<reference evidence="7" key="1">
    <citation type="submission" date="2015-10" db="EMBL/GenBank/DDBJ databases">
        <authorList>
            <person name="Martinez-Garcia P.J."/>
            <person name="Crepeau M.W."/>
            <person name="Puiu D."/>
            <person name="Gonzalez-Ibeas D."/>
            <person name="Whalen J."/>
            <person name="Stevens K."/>
            <person name="Paul R."/>
            <person name="Butterfield T."/>
            <person name="Britton M."/>
            <person name="Reagan R."/>
            <person name="Chakraborty S."/>
            <person name="Walawage S.L."/>
            <person name="Vasquez-Gross H.A."/>
            <person name="Cardeno C."/>
            <person name="Famula R."/>
            <person name="Pratt K."/>
            <person name="Kuruganti S."/>
            <person name="Aradhya M.K."/>
            <person name="Leslie C.A."/>
            <person name="Dandekar A.M."/>
            <person name="Salzberg S.L."/>
            <person name="Wegrzyn J.L."/>
            <person name="Langley C.H."/>
            <person name="Neale D.B."/>
        </authorList>
    </citation>
    <scope>NUCLEOTIDE SEQUENCE</scope>
    <source>
        <tissue evidence="7">Leaves</tissue>
    </source>
</reference>
<feature type="transmembrane region" description="Helical" evidence="5">
    <location>
        <begin position="121"/>
        <end position="141"/>
    </location>
</feature>
<dbReference type="InterPro" id="IPR010666">
    <property type="entry name" value="Znf_GRF"/>
</dbReference>
<evidence type="ECO:0000256" key="5">
    <source>
        <dbReference type="SAM" id="Phobius"/>
    </source>
</evidence>
<dbReference type="EMBL" id="LIHL02000008">
    <property type="protein sequence ID" value="KAF5462587.1"/>
    <property type="molecule type" value="Genomic_DNA"/>
</dbReference>
<keyword evidence="5" id="KW-0472">Membrane</keyword>
<evidence type="ECO:0000313" key="8">
    <source>
        <dbReference type="Proteomes" id="UP000619265"/>
    </source>
</evidence>
<sequence>MASSQSSCVVDELQIEAPTCWCGLKAPLKTSHTKKNPGRKFYACPKYNTGEEMCQFFIWADILQLVEEKIRTRENAARKREDDLLLREYEVQKTKDKLVERENVLYKQEKKIGKQLVENRCARICLCIYWVLSIVIIFGCLGL</sequence>
<protein>
    <recommendedName>
        <fullName evidence="6">GRF-type domain-containing protein</fullName>
    </recommendedName>
</protein>
<reference evidence="7" key="2">
    <citation type="submission" date="2020-03" db="EMBL/GenBank/DDBJ databases">
        <title>Walnut 2.0.</title>
        <authorList>
            <person name="Marrano A."/>
            <person name="Britton M."/>
            <person name="Zimin A.V."/>
            <person name="Zaini P.A."/>
            <person name="Workman R."/>
            <person name="Puiu D."/>
            <person name="Bianco L."/>
            <person name="Allen B.J."/>
            <person name="Troggio M."/>
            <person name="Leslie C.A."/>
            <person name="Timp W."/>
            <person name="Dendekar A."/>
            <person name="Salzberg S.L."/>
            <person name="Neale D.B."/>
        </authorList>
    </citation>
    <scope>NUCLEOTIDE SEQUENCE</scope>
    <source>
        <tissue evidence="7">Leaves</tissue>
    </source>
</reference>
<accession>A0A833UGP3</accession>
<dbReference type="GO" id="GO:0008270">
    <property type="term" value="F:zinc ion binding"/>
    <property type="evidence" value="ECO:0007669"/>
    <property type="project" value="UniProtKB-KW"/>
</dbReference>
<dbReference type="AlphaFoldDB" id="A0A833UGP3"/>
<evidence type="ECO:0000256" key="4">
    <source>
        <dbReference type="PROSITE-ProRule" id="PRU01343"/>
    </source>
</evidence>
<dbReference type="PROSITE" id="PS51999">
    <property type="entry name" value="ZF_GRF"/>
    <property type="match status" value="1"/>
</dbReference>